<proteinExistence type="predicted"/>
<sequence>MKNKPSVLVDELKLNRYSKVATSHKNLGYAMTMKIMPLLFSSIEMAMSRGQGLAPPAKGYFRPPLDQEGVTTLRGIDNTRLFSP</sequence>
<name>A0AA88YNH6_PINIB</name>
<evidence type="ECO:0000313" key="1">
    <source>
        <dbReference type="EMBL" id="KAK3108607.1"/>
    </source>
</evidence>
<protein>
    <submittedName>
        <fullName evidence="1">Uncharacterized protein</fullName>
    </submittedName>
</protein>
<dbReference type="Proteomes" id="UP001186944">
    <property type="component" value="Unassembled WGS sequence"/>
</dbReference>
<dbReference type="AlphaFoldDB" id="A0AA88YNH6"/>
<accession>A0AA88YNH6</accession>
<keyword evidence="2" id="KW-1185">Reference proteome</keyword>
<gene>
    <name evidence="1" type="ORF">FSP39_011808</name>
</gene>
<evidence type="ECO:0000313" key="2">
    <source>
        <dbReference type="Proteomes" id="UP001186944"/>
    </source>
</evidence>
<organism evidence="1 2">
    <name type="scientific">Pinctada imbricata</name>
    <name type="common">Atlantic pearl-oyster</name>
    <name type="synonym">Pinctada martensii</name>
    <dbReference type="NCBI Taxonomy" id="66713"/>
    <lineage>
        <taxon>Eukaryota</taxon>
        <taxon>Metazoa</taxon>
        <taxon>Spiralia</taxon>
        <taxon>Lophotrochozoa</taxon>
        <taxon>Mollusca</taxon>
        <taxon>Bivalvia</taxon>
        <taxon>Autobranchia</taxon>
        <taxon>Pteriomorphia</taxon>
        <taxon>Pterioida</taxon>
        <taxon>Pterioidea</taxon>
        <taxon>Pteriidae</taxon>
        <taxon>Pinctada</taxon>
    </lineage>
</organism>
<dbReference type="EMBL" id="VSWD01000001">
    <property type="protein sequence ID" value="KAK3108607.1"/>
    <property type="molecule type" value="Genomic_DNA"/>
</dbReference>
<comment type="caution">
    <text evidence="1">The sequence shown here is derived from an EMBL/GenBank/DDBJ whole genome shotgun (WGS) entry which is preliminary data.</text>
</comment>
<reference evidence="1" key="1">
    <citation type="submission" date="2019-08" db="EMBL/GenBank/DDBJ databases">
        <title>The improved chromosome-level genome for the pearl oyster Pinctada fucata martensii using PacBio sequencing and Hi-C.</title>
        <authorList>
            <person name="Zheng Z."/>
        </authorList>
    </citation>
    <scope>NUCLEOTIDE SEQUENCE</scope>
    <source>
        <strain evidence="1">ZZ-2019</strain>
        <tissue evidence="1">Adductor muscle</tissue>
    </source>
</reference>